<dbReference type="AlphaFoldDB" id="A0A9D0YUE3"/>
<evidence type="ECO:0000313" key="2">
    <source>
        <dbReference type="Proteomes" id="UP000886819"/>
    </source>
</evidence>
<accession>A0A9D0YUE3</accession>
<comment type="caution">
    <text evidence="1">The sequence shown here is derived from an EMBL/GenBank/DDBJ whole genome shotgun (WGS) entry which is preliminary data.</text>
</comment>
<sequence>MAVNIVDVFVNDKYKQRTLSPQTNMYDTKNTCRAGMLKNGKEKGVVCHALHNGCGDSFAGTRHTLRKRQINRREM</sequence>
<organism evidence="1 2">
    <name type="scientific">Candidatus Avichristensenella intestinipullorum</name>
    <dbReference type="NCBI Taxonomy" id="2840693"/>
    <lineage>
        <taxon>Bacteria</taxon>
        <taxon>Bacillati</taxon>
        <taxon>Bacillota</taxon>
        <taxon>Clostridia</taxon>
        <taxon>Candidatus Avichristensenella</taxon>
    </lineage>
</organism>
<dbReference type="EMBL" id="DVFI01000013">
    <property type="protein sequence ID" value="HIQ62168.1"/>
    <property type="molecule type" value="Genomic_DNA"/>
</dbReference>
<protein>
    <submittedName>
        <fullName evidence="1">Uncharacterized protein</fullName>
    </submittedName>
</protein>
<evidence type="ECO:0000313" key="1">
    <source>
        <dbReference type="EMBL" id="HIQ62168.1"/>
    </source>
</evidence>
<proteinExistence type="predicted"/>
<name>A0A9D0YUE3_9FIRM</name>
<reference evidence="1" key="1">
    <citation type="submission" date="2020-10" db="EMBL/GenBank/DDBJ databases">
        <authorList>
            <person name="Gilroy R."/>
        </authorList>
    </citation>
    <scope>NUCLEOTIDE SEQUENCE</scope>
    <source>
        <strain evidence="1">ChiHile30-977</strain>
    </source>
</reference>
<dbReference type="Proteomes" id="UP000886819">
    <property type="component" value="Unassembled WGS sequence"/>
</dbReference>
<gene>
    <name evidence="1" type="ORF">IAA66_01100</name>
</gene>
<reference evidence="1" key="2">
    <citation type="journal article" date="2021" name="PeerJ">
        <title>Extensive microbial diversity within the chicken gut microbiome revealed by metagenomics and culture.</title>
        <authorList>
            <person name="Gilroy R."/>
            <person name="Ravi A."/>
            <person name="Getino M."/>
            <person name="Pursley I."/>
            <person name="Horton D.L."/>
            <person name="Alikhan N.F."/>
            <person name="Baker D."/>
            <person name="Gharbi K."/>
            <person name="Hall N."/>
            <person name="Watson M."/>
            <person name="Adriaenssens E.M."/>
            <person name="Foster-Nyarko E."/>
            <person name="Jarju S."/>
            <person name="Secka A."/>
            <person name="Antonio M."/>
            <person name="Oren A."/>
            <person name="Chaudhuri R.R."/>
            <person name="La Ragione R."/>
            <person name="Hildebrand F."/>
            <person name="Pallen M.J."/>
        </authorList>
    </citation>
    <scope>NUCLEOTIDE SEQUENCE</scope>
    <source>
        <strain evidence="1">ChiHile30-977</strain>
    </source>
</reference>